<dbReference type="CDD" id="cd05387">
    <property type="entry name" value="BY-kinase"/>
    <property type="match status" value="1"/>
</dbReference>
<dbReference type="Gene3D" id="3.40.50.300">
    <property type="entry name" value="P-loop containing nucleotide triphosphate hydrolases"/>
    <property type="match status" value="1"/>
</dbReference>
<dbReference type="Proteomes" id="UP000069205">
    <property type="component" value="Chromosome"/>
</dbReference>
<dbReference type="InterPro" id="IPR005702">
    <property type="entry name" value="Wzc-like_C"/>
</dbReference>
<keyword evidence="6" id="KW-0997">Cell inner membrane</keyword>
<keyword evidence="8 18" id="KW-0812">Transmembrane</keyword>
<dbReference type="InterPro" id="IPR027417">
    <property type="entry name" value="P-loop_NTPase"/>
</dbReference>
<evidence type="ECO:0000256" key="15">
    <source>
        <dbReference type="ARBA" id="ARBA00051245"/>
    </source>
</evidence>
<dbReference type="InterPro" id="IPR032807">
    <property type="entry name" value="GNVR"/>
</dbReference>
<keyword evidence="14" id="KW-0829">Tyrosine-protein kinase</keyword>
<evidence type="ECO:0000313" key="22">
    <source>
        <dbReference type="EMBL" id="ALA59805.1"/>
    </source>
</evidence>
<evidence type="ECO:0000256" key="3">
    <source>
        <dbReference type="ARBA" id="ARBA00008883"/>
    </source>
</evidence>
<dbReference type="EC" id="2.7.10.2" evidence="4"/>
<keyword evidence="11" id="KW-0067">ATP-binding</keyword>
<dbReference type="KEGG" id="nmv:NITMOv2_3413"/>
<evidence type="ECO:0000256" key="6">
    <source>
        <dbReference type="ARBA" id="ARBA00022519"/>
    </source>
</evidence>
<dbReference type="InterPro" id="IPR025669">
    <property type="entry name" value="AAA_dom"/>
</dbReference>
<keyword evidence="12 18" id="KW-1133">Transmembrane helix</keyword>
<feature type="region of interest" description="Disordered" evidence="17">
    <location>
        <begin position="327"/>
        <end position="356"/>
    </location>
</feature>
<evidence type="ECO:0000256" key="9">
    <source>
        <dbReference type="ARBA" id="ARBA00022741"/>
    </source>
</evidence>
<dbReference type="GO" id="GO:0004713">
    <property type="term" value="F:protein tyrosine kinase activity"/>
    <property type="evidence" value="ECO:0007669"/>
    <property type="project" value="TreeGrafter"/>
</dbReference>
<evidence type="ECO:0000256" key="17">
    <source>
        <dbReference type="SAM" id="MobiDB-lite"/>
    </source>
</evidence>
<keyword evidence="10" id="KW-0418">Kinase</keyword>
<evidence type="ECO:0000313" key="23">
    <source>
        <dbReference type="Proteomes" id="UP000069205"/>
    </source>
</evidence>
<evidence type="ECO:0000259" key="19">
    <source>
        <dbReference type="Pfam" id="PF02706"/>
    </source>
</evidence>
<reference evidence="22 23" key="1">
    <citation type="journal article" date="2015" name="Proc. Natl. Acad. Sci. U.S.A.">
        <title>Expanded metabolic versatility of ubiquitous nitrite-oxidizing bacteria from the genus Nitrospira.</title>
        <authorList>
            <person name="Koch H."/>
            <person name="Lucker S."/>
            <person name="Albertsen M."/>
            <person name="Kitzinger K."/>
            <person name="Herbold C."/>
            <person name="Spieck E."/>
            <person name="Nielsen P.H."/>
            <person name="Wagner M."/>
            <person name="Daims H."/>
        </authorList>
    </citation>
    <scope>NUCLEOTIDE SEQUENCE [LARGE SCALE GENOMIC DNA]</scope>
    <source>
        <strain evidence="22 23">NSP M-1</strain>
    </source>
</reference>
<keyword evidence="23" id="KW-1185">Reference proteome</keyword>
<feature type="domain" description="AAA" evidence="20">
    <location>
        <begin position="616"/>
        <end position="755"/>
    </location>
</feature>
<proteinExistence type="inferred from homology"/>
<protein>
    <recommendedName>
        <fullName evidence="4">non-specific protein-tyrosine kinase</fullName>
        <ecNumber evidence="4">2.7.10.2</ecNumber>
    </recommendedName>
</protein>
<keyword evidence="9" id="KW-0547">Nucleotide-binding</keyword>
<evidence type="ECO:0000256" key="16">
    <source>
        <dbReference type="SAM" id="Coils"/>
    </source>
</evidence>
<dbReference type="Pfam" id="PF02706">
    <property type="entry name" value="Wzz"/>
    <property type="match status" value="1"/>
</dbReference>
<evidence type="ECO:0000256" key="7">
    <source>
        <dbReference type="ARBA" id="ARBA00022679"/>
    </source>
</evidence>
<comment type="similarity">
    <text evidence="3">Belongs to the etk/wzc family.</text>
</comment>
<feature type="transmembrane region" description="Helical" evidence="18">
    <location>
        <begin position="20"/>
        <end position="40"/>
    </location>
</feature>
<keyword evidence="16" id="KW-0175">Coiled coil</keyword>
<comment type="similarity">
    <text evidence="2">Belongs to the CpsD/CapB family.</text>
</comment>
<dbReference type="Pfam" id="PF13614">
    <property type="entry name" value="AAA_31"/>
    <property type="match status" value="1"/>
</dbReference>
<dbReference type="Pfam" id="PF13807">
    <property type="entry name" value="GNVR"/>
    <property type="match status" value="1"/>
</dbReference>
<dbReference type="SUPFAM" id="SSF52540">
    <property type="entry name" value="P-loop containing nucleoside triphosphate hydrolases"/>
    <property type="match status" value="1"/>
</dbReference>
<dbReference type="PANTHER" id="PTHR32309">
    <property type="entry name" value="TYROSINE-PROTEIN KINASE"/>
    <property type="match status" value="1"/>
</dbReference>
<dbReference type="InterPro" id="IPR014345">
    <property type="entry name" value="XrtA_polysacc_chain"/>
</dbReference>
<dbReference type="OrthoDB" id="9758283at2"/>
<evidence type="ECO:0000256" key="2">
    <source>
        <dbReference type="ARBA" id="ARBA00007316"/>
    </source>
</evidence>
<dbReference type="NCBIfam" id="TIGR03007">
    <property type="entry name" value="pepcterm_ChnLen"/>
    <property type="match status" value="1"/>
</dbReference>
<feature type="coiled-coil region" evidence="16">
    <location>
        <begin position="361"/>
        <end position="426"/>
    </location>
</feature>
<sequence>MNAAMLKPRDFWDIAVRRKWLIIGFVVIFVSVAVALCVTLPRSYRSKTTILVETQRIPERYVSPVVGGTVSDRISMVQQNVLSRTFLGVVAERFGLYPPGATMAQKDGVVEGLRQAIKIETKGARTDARVESFSISFAHSDPMMARNVTAMFADEIIAQNIKTREMLVEGTTKFLDDEMRKASESLEQQEQAIAMFKKRHMGELPGQVEANLQTLNRLQRDLTATSEALQDRTDRRSALQKMISSYEAIGMSFGDQTGGGRARENGGTVAVVSPNAATRNTGIAGDPLATRLRDLERQLATLTAEYKDTYPDVIQVKQEIAQLKSRMAERQTAASRETKEEPAPEKPRSNKLPTGIVDPYVHDLKRELDENEIGINALKEQQRRLTVQIKEYEQRVEKAPEREQELLVLQRDYQNTRRNYESLLEKQLNARISENLEKRQAGETFRILDPADVPTKPESPDVMKIMLGGLLLGCAFGYGTAFSLELMAGVIRRPEEAETLLGLPVLASIPHLQTAYQAEKGVSRNLPASLAAAQEQGNGNGAKPAIAGKADPARAGVKGGILPWKKSNPRPTGRWAELNLVAKWRPNSVVAEQFRVAATRMVLSGGACKSMVVVVTSAVVGEGKSTTASNLAYVLGNDLGKSTLLIDCDFKRPTVHEYCGIPIKPGLAEAIYGDTALENCLHQSGTSSLWVLPSGRRDHRLVDLTKIPQIAGIVTDLRNRFQFILLDAPPILPLADMNLLAGLADMILVIVRAGVTQQELVQKALKSLKPENRAGIILVDSEVIGQRYTQEYYLAAQKRSYI</sequence>
<comment type="catalytic activity">
    <reaction evidence="15">
        <text>L-tyrosyl-[protein] + ATP = O-phospho-L-tyrosyl-[protein] + ADP + H(+)</text>
        <dbReference type="Rhea" id="RHEA:10596"/>
        <dbReference type="Rhea" id="RHEA-COMP:10136"/>
        <dbReference type="Rhea" id="RHEA-COMP:20101"/>
        <dbReference type="ChEBI" id="CHEBI:15378"/>
        <dbReference type="ChEBI" id="CHEBI:30616"/>
        <dbReference type="ChEBI" id="CHEBI:46858"/>
        <dbReference type="ChEBI" id="CHEBI:61978"/>
        <dbReference type="ChEBI" id="CHEBI:456216"/>
        <dbReference type="EC" id="2.7.10.2"/>
    </reaction>
</comment>
<evidence type="ECO:0000256" key="8">
    <source>
        <dbReference type="ARBA" id="ARBA00022692"/>
    </source>
</evidence>
<dbReference type="PATRIC" id="fig|42253.5.peg.3367"/>
<evidence type="ECO:0000259" key="20">
    <source>
        <dbReference type="Pfam" id="PF13614"/>
    </source>
</evidence>
<dbReference type="EMBL" id="CP011801">
    <property type="protein sequence ID" value="ALA59805.1"/>
    <property type="molecule type" value="Genomic_DNA"/>
</dbReference>
<keyword evidence="7" id="KW-0808">Transferase</keyword>
<feature type="coiled-coil region" evidence="16">
    <location>
        <begin position="172"/>
        <end position="232"/>
    </location>
</feature>
<evidence type="ECO:0000256" key="13">
    <source>
        <dbReference type="ARBA" id="ARBA00023136"/>
    </source>
</evidence>
<accession>A0A0K2GFR4</accession>
<evidence type="ECO:0000256" key="10">
    <source>
        <dbReference type="ARBA" id="ARBA00022777"/>
    </source>
</evidence>
<evidence type="ECO:0000256" key="14">
    <source>
        <dbReference type="ARBA" id="ARBA00023137"/>
    </source>
</evidence>
<organism evidence="22 23">
    <name type="scientific">Nitrospira moscoviensis</name>
    <dbReference type="NCBI Taxonomy" id="42253"/>
    <lineage>
        <taxon>Bacteria</taxon>
        <taxon>Pseudomonadati</taxon>
        <taxon>Nitrospirota</taxon>
        <taxon>Nitrospiria</taxon>
        <taxon>Nitrospirales</taxon>
        <taxon>Nitrospiraceae</taxon>
        <taxon>Nitrospira</taxon>
    </lineage>
</organism>
<dbReference type="STRING" id="42253.NITMOv2_3413"/>
<keyword evidence="13 18" id="KW-0472">Membrane</keyword>
<evidence type="ECO:0000259" key="21">
    <source>
        <dbReference type="Pfam" id="PF13807"/>
    </source>
</evidence>
<evidence type="ECO:0000256" key="1">
    <source>
        <dbReference type="ARBA" id="ARBA00004429"/>
    </source>
</evidence>
<dbReference type="GO" id="GO:0005886">
    <property type="term" value="C:plasma membrane"/>
    <property type="evidence" value="ECO:0007669"/>
    <property type="project" value="UniProtKB-SubCell"/>
</dbReference>
<dbReference type="PANTHER" id="PTHR32309:SF13">
    <property type="entry name" value="FERRIC ENTEROBACTIN TRANSPORT PROTEIN FEPE"/>
    <property type="match status" value="1"/>
</dbReference>
<dbReference type="RefSeq" id="WP_083448092.1">
    <property type="nucleotide sequence ID" value="NZ_CP011801.1"/>
</dbReference>
<evidence type="ECO:0000256" key="11">
    <source>
        <dbReference type="ARBA" id="ARBA00022840"/>
    </source>
</evidence>
<dbReference type="AlphaFoldDB" id="A0A0K2GFR4"/>
<dbReference type="InterPro" id="IPR003856">
    <property type="entry name" value="LPS_length_determ_N"/>
</dbReference>
<feature type="domain" description="Polysaccharide chain length determinant N-terminal" evidence="19">
    <location>
        <begin position="16"/>
        <end position="91"/>
    </location>
</feature>
<evidence type="ECO:0000256" key="18">
    <source>
        <dbReference type="SAM" id="Phobius"/>
    </source>
</evidence>
<dbReference type="InterPro" id="IPR050445">
    <property type="entry name" value="Bact_polysacc_biosynth/exp"/>
</dbReference>
<feature type="compositionally biased region" description="Basic and acidic residues" evidence="17">
    <location>
        <begin position="336"/>
        <end position="348"/>
    </location>
</feature>
<gene>
    <name evidence="22" type="ORF">NITMOv2_3413</name>
</gene>
<evidence type="ECO:0000256" key="4">
    <source>
        <dbReference type="ARBA" id="ARBA00011903"/>
    </source>
</evidence>
<comment type="subcellular location">
    <subcellularLocation>
        <location evidence="1">Cell inner membrane</location>
        <topology evidence="1">Multi-pass membrane protein</topology>
    </subcellularLocation>
</comment>
<feature type="domain" description="Tyrosine-protein kinase G-rich" evidence="21">
    <location>
        <begin position="402"/>
        <end position="482"/>
    </location>
</feature>
<name>A0A0K2GFR4_NITMO</name>
<evidence type="ECO:0000256" key="5">
    <source>
        <dbReference type="ARBA" id="ARBA00022475"/>
    </source>
</evidence>
<evidence type="ECO:0000256" key="12">
    <source>
        <dbReference type="ARBA" id="ARBA00022989"/>
    </source>
</evidence>
<keyword evidence="5" id="KW-1003">Cell membrane</keyword>